<evidence type="ECO:0000313" key="3">
    <source>
        <dbReference type="EMBL" id="KAL2651417.1"/>
    </source>
</evidence>
<gene>
    <name evidence="3" type="ORF">R1flu_019545</name>
</gene>
<organism evidence="3 4">
    <name type="scientific">Riccia fluitans</name>
    <dbReference type="NCBI Taxonomy" id="41844"/>
    <lineage>
        <taxon>Eukaryota</taxon>
        <taxon>Viridiplantae</taxon>
        <taxon>Streptophyta</taxon>
        <taxon>Embryophyta</taxon>
        <taxon>Marchantiophyta</taxon>
        <taxon>Marchantiopsida</taxon>
        <taxon>Marchantiidae</taxon>
        <taxon>Marchantiales</taxon>
        <taxon>Ricciaceae</taxon>
        <taxon>Riccia</taxon>
    </lineage>
</organism>
<feature type="coiled-coil region" evidence="1">
    <location>
        <begin position="170"/>
        <end position="215"/>
    </location>
</feature>
<keyword evidence="4" id="KW-1185">Reference proteome</keyword>
<evidence type="ECO:0000256" key="2">
    <source>
        <dbReference type="SAM" id="MobiDB-lite"/>
    </source>
</evidence>
<dbReference type="AlphaFoldDB" id="A0ABD1ZJA4"/>
<evidence type="ECO:0000256" key="1">
    <source>
        <dbReference type="SAM" id="Coils"/>
    </source>
</evidence>
<proteinExistence type="predicted"/>
<accession>A0ABD1ZJA4</accession>
<name>A0ABD1ZJA4_9MARC</name>
<dbReference type="EMBL" id="JBHFFA010000001">
    <property type="protein sequence ID" value="KAL2651417.1"/>
    <property type="molecule type" value="Genomic_DNA"/>
</dbReference>
<dbReference type="Proteomes" id="UP001605036">
    <property type="component" value="Unassembled WGS sequence"/>
</dbReference>
<comment type="caution">
    <text evidence="3">The sequence shown here is derived from an EMBL/GenBank/DDBJ whole genome shotgun (WGS) entry which is preliminary data.</text>
</comment>
<keyword evidence="1" id="KW-0175">Coiled coil</keyword>
<reference evidence="3 4" key="1">
    <citation type="submission" date="2024-09" db="EMBL/GenBank/DDBJ databases">
        <title>Chromosome-scale assembly of Riccia fluitans.</title>
        <authorList>
            <person name="Paukszto L."/>
            <person name="Sawicki J."/>
            <person name="Karawczyk K."/>
            <person name="Piernik-Szablinska J."/>
            <person name="Szczecinska M."/>
            <person name="Mazdziarz M."/>
        </authorList>
    </citation>
    <scope>NUCLEOTIDE SEQUENCE [LARGE SCALE GENOMIC DNA]</scope>
    <source>
        <strain evidence="3">Rf_01</strain>
        <tissue evidence="3">Aerial parts of the thallus</tissue>
    </source>
</reference>
<feature type="region of interest" description="Disordered" evidence="2">
    <location>
        <begin position="1"/>
        <end position="60"/>
    </location>
</feature>
<sequence>MPPAAQQKKKKPISQSGQEGGSSAQPPTKERHDQAQETLEEDRPDIRPHYTDEEPEATFRTLEEDRAVREVLNDPDVPCTVPREPSKDSMVRFSEQMVAMVKHWTMEKAASTSDAMTSVRPSVVTLAKFFLQIDRAGKWCTGRMGPGLTEKLVEQLHHANTRASGWQHLVAERDDELAKAKDELAKAKEDWQKQAKELEDKIYQVRDSVVAQEEESARWRRNDDRIKEFV</sequence>
<protein>
    <submittedName>
        <fullName evidence="3">Uncharacterized protein</fullName>
    </submittedName>
</protein>
<evidence type="ECO:0000313" key="4">
    <source>
        <dbReference type="Proteomes" id="UP001605036"/>
    </source>
</evidence>
<feature type="compositionally biased region" description="Low complexity" evidence="2">
    <location>
        <begin position="14"/>
        <end position="25"/>
    </location>
</feature>